<evidence type="ECO:0000313" key="1">
    <source>
        <dbReference type="EMBL" id="TDV41397.1"/>
    </source>
</evidence>
<evidence type="ECO:0000313" key="2">
    <source>
        <dbReference type="Proteomes" id="UP000294927"/>
    </source>
</evidence>
<organism evidence="1 2">
    <name type="scientific">Actinophytocola oryzae</name>
    <dbReference type="NCBI Taxonomy" id="502181"/>
    <lineage>
        <taxon>Bacteria</taxon>
        <taxon>Bacillati</taxon>
        <taxon>Actinomycetota</taxon>
        <taxon>Actinomycetes</taxon>
        <taxon>Pseudonocardiales</taxon>
        <taxon>Pseudonocardiaceae</taxon>
    </lineage>
</organism>
<keyword evidence="2" id="KW-1185">Reference proteome</keyword>
<name>A0A4R7UZ09_9PSEU</name>
<proteinExistence type="predicted"/>
<dbReference type="SUPFAM" id="SSF55961">
    <property type="entry name" value="Bet v1-like"/>
    <property type="match status" value="1"/>
</dbReference>
<dbReference type="Gene3D" id="3.30.530.20">
    <property type="match status" value="1"/>
</dbReference>
<dbReference type="InterPro" id="IPR023393">
    <property type="entry name" value="START-like_dom_sf"/>
</dbReference>
<dbReference type="EMBL" id="SOCP01000020">
    <property type="protein sequence ID" value="TDV41397.1"/>
    <property type="molecule type" value="Genomic_DNA"/>
</dbReference>
<accession>A0A4R7UZ09</accession>
<reference evidence="1 2" key="1">
    <citation type="submission" date="2019-03" db="EMBL/GenBank/DDBJ databases">
        <title>Genomic Encyclopedia of Archaeal and Bacterial Type Strains, Phase II (KMG-II): from individual species to whole genera.</title>
        <authorList>
            <person name="Goeker M."/>
        </authorList>
    </citation>
    <scope>NUCLEOTIDE SEQUENCE [LARGE SCALE GENOMIC DNA]</scope>
    <source>
        <strain evidence="1 2">DSM 45499</strain>
    </source>
</reference>
<dbReference type="Proteomes" id="UP000294927">
    <property type="component" value="Unassembled WGS sequence"/>
</dbReference>
<protein>
    <submittedName>
        <fullName evidence="1">Activator of Hsp90 ATPase-like protein</fullName>
    </submittedName>
</protein>
<comment type="caution">
    <text evidence="1">The sequence shown here is derived from an EMBL/GenBank/DDBJ whole genome shotgun (WGS) entry which is preliminary data.</text>
</comment>
<gene>
    <name evidence="1" type="ORF">CLV71_12087</name>
</gene>
<sequence>MLSCDPPVLLEYTWDTEVLRWELSDAEGGTRLVFTNIVDDESTAAAVDPGWDVGLKRLADALDL</sequence>
<dbReference type="AlphaFoldDB" id="A0A4R7UZ09"/>